<proteinExistence type="predicted"/>
<keyword evidence="1" id="KW-0812">Transmembrane</keyword>
<sequence length="566" mass="60884">MKFIGKLLLWLAIAALLAIVLVYFMLQTRWGARQLSGWVSENSGYRLSVERMEHHFSSASRVELINVTFGRDGRPATLVAKRVEIGLSSRQITDPLHADTITLRDGTLNLSPASAALPFQADALRLNNMAIHSPESGWDLSAQRVTGGVAPWQPEAGNVLGKQAQVQMSAGSMTLNGVAMSNVLVQGDIRDGVANLTTVGADIARGSLTGSAKRGADGSWQVSSLRLSDVRLQSDKSLADFFAPLAAVPSLAIDRLEVTDASLQGPDWAVTDLDLSLRNLTLSRGGWQSEDGRLSMNANEFIYGSLNLLDPIVNAELSPQGVNLRQFTSRWERGIVRTSGRWLRDGGALQLDDLALAGLEYTLPDNWRQLAQAPLPDWLQNISLKHFSASRNLLIDITPDFPWQITSLEGYGDNLQLAQDGKWGIWSGTMSLNGAAATFNRVDVRRPSLKLAANASTINVTDLSAFVQRGLLQSTAVISQLPQHQATISLNGRGVPLNTLQAWGWPALNIGGEGNLQLRASASLQPGAALKPTVNGELHAVNAGGQQATQVVRGGEAEKAQPAPVR</sequence>
<feature type="transmembrane region" description="Helical" evidence="1">
    <location>
        <begin position="7"/>
        <end position="26"/>
    </location>
</feature>
<keyword evidence="1" id="KW-0472">Membrane</keyword>
<dbReference type="EMBL" id="JAVDNV010000003">
    <property type="protein sequence ID" value="MDQ2308533.1"/>
    <property type="molecule type" value="Genomic_DNA"/>
</dbReference>
<evidence type="ECO:0000313" key="3">
    <source>
        <dbReference type="EMBL" id="MDQ2308533.1"/>
    </source>
</evidence>
<reference evidence="3" key="1">
    <citation type="submission" date="2023-08" db="EMBL/GenBank/DDBJ databases">
        <title>WGS of pathogenic bacterial species, Los Angeles County Public Health Laboratories.</title>
        <authorList>
            <person name="Garrigues J.M."/>
            <person name="Green N.M."/>
        </authorList>
    </citation>
    <scope>NUCLEOTIDE SEQUENCE</scope>
    <source>
        <strain evidence="3">LACPHL-BACT-2023-00068</strain>
    </source>
</reference>
<feature type="domain" description="AsmA" evidence="2">
    <location>
        <begin position="246"/>
        <end position="538"/>
    </location>
</feature>
<gene>
    <name evidence="3" type="ORF">RBJ30_05415</name>
</gene>
<dbReference type="AlphaFoldDB" id="A0AAW8HNA5"/>
<keyword evidence="1" id="KW-1133">Transmembrane helix</keyword>
<evidence type="ECO:0000256" key="1">
    <source>
        <dbReference type="SAM" id="Phobius"/>
    </source>
</evidence>
<name>A0AAW8HNA5_PLUGE</name>
<comment type="caution">
    <text evidence="3">The sequence shown here is derived from an EMBL/GenBank/DDBJ whole genome shotgun (WGS) entry which is preliminary data.</text>
</comment>
<evidence type="ECO:0000259" key="2">
    <source>
        <dbReference type="Pfam" id="PF05170"/>
    </source>
</evidence>
<evidence type="ECO:0000313" key="4">
    <source>
        <dbReference type="Proteomes" id="UP001236270"/>
    </source>
</evidence>
<dbReference type="RefSeq" id="WP_048253594.1">
    <property type="nucleotide sequence ID" value="NZ_CBCSIS010000009.1"/>
</dbReference>
<dbReference type="InterPro" id="IPR007844">
    <property type="entry name" value="AsmA"/>
</dbReference>
<protein>
    <submittedName>
        <fullName evidence="3">AsmA family protein</fullName>
    </submittedName>
</protein>
<dbReference type="Pfam" id="PF05170">
    <property type="entry name" value="AsmA"/>
    <property type="match status" value="1"/>
</dbReference>
<accession>A0AAW8HNA5</accession>
<dbReference type="GeneID" id="61382594"/>
<organism evidence="3 4">
    <name type="scientific">Pluralibacter gergoviae</name>
    <name type="common">Enterobacter gergoviae</name>
    <dbReference type="NCBI Taxonomy" id="61647"/>
    <lineage>
        <taxon>Bacteria</taxon>
        <taxon>Pseudomonadati</taxon>
        <taxon>Pseudomonadota</taxon>
        <taxon>Gammaproteobacteria</taxon>
        <taxon>Enterobacterales</taxon>
        <taxon>Enterobacteriaceae</taxon>
        <taxon>Pluralibacter</taxon>
    </lineage>
</organism>
<dbReference type="Proteomes" id="UP001236270">
    <property type="component" value="Unassembled WGS sequence"/>
</dbReference>